<evidence type="ECO:0000256" key="3">
    <source>
        <dbReference type="ARBA" id="ARBA00023136"/>
    </source>
</evidence>
<dbReference type="EMBL" id="CP000702">
    <property type="protein sequence ID" value="ABQ47542.1"/>
    <property type="molecule type" value="Genomic_DNA"/>
</dbReference>
<dbReference type="Proteomes" id="UP000006558">
    <property type="component" value="Chromosome"/>
</dbReference>
<dbReference type="InterPro" id="IPR006059">
    <property type="entry name" value="SBP"/>
</dbReference>
<dbReference type="PANTHER" id="PTHR43649:SF33">
    <property type="entry name" value="POLYGALACTURONAN_RHAMNOGALACTURONAN-BINDING PROTEIN YTCQ"/>
    <property type="match status" value="1"/>
</dbReference>
<protein>
    <submittedName>
        <fullName evidence="6">Extracellular solute-binding protein, family 1</fullName>
    </submittedName>
</protein>
<gene>
    <name evidence="6" type="ordered locus">Tpet_1534</name>
</gene>
<evidence type="ECO:0000256" key="2">
    <source>
        <dbReference type="ARBA" id="ARBA00022729"/>
    </source>
</evidence>
<dbReference type="Gene3D" id="3.40.190.10">
    <property type="entry name" value="Periplasmic binding protein-like II"/>
    <property type="match status" value="1"/>
</dbReference>
<dbReference type="eggNOG" id="COG1653">
    <property type="taxonomic scope" value="Bacteria"/>
</dbReference>
<name>A5IMW9_THEP1</name>
<dbReference type="AlphaFoldDB" id="A5IMW9"/>
<proteinExistence type="predicted"/>
<dbReference type="STRING" id="390874.Tpet_1534"/>
<evidence type="ECO:0000256" key="1">
    <source>
        <dbReference type="ARBA" id="ARBA00022475"/>
    </source>
</evidence>
<evidence type="ECO:0000313" key="7">
    <source>
        <dbReference type="Proteomes" id="UP000006558"/>
    </source>
</evidence>
<evidence type="ECO:0000256" key="5">
    <source>
        <dbReference type="ARBA" id="ARBA00023288"/>
    </source>
</evidence>
<keyword evidence="2" id="KW-0732">Signal</keyword>
<dbReference type="KEGG" id="tpt:Tpet_1534"/>
<keyword evidence="3" id="KW-0472">Membrane</keyword>
<dbReference type="Pfam" id="PF13416">
    <property type="entry name" value="SBP_bac_8"/>
    <property type="match status" value="1"/>
</dbReference>
<evidence type="ECO:0000256" key="4">
    <source>
        <dbReference type="ARBA" id="ARBA00023139"/>
    </source>
</evidence>
<keyword evidence="1" id="KW-1003">Cell membrane</keyword>
<dbReference type="SUPFAM" id="SSF53850">
    <property type="entry name" value="Periplasmic binding protein-like II"/>
    <property type="match status" value="1"/>
</dbReference>
<evidence type="ECO:0000313" key="6">
    <source>
        <dbReference type="EMBL" id="ABQ47542.1"/>
    </source>
</evidence>
<reference evidence="7" key="1">
    <citation type="submission" date="2007-05" db="EMBL/GenBank/DDBJ databases">
        <title>Complete sequence of Thermotoga petrophila RKU-1.</title>
        <authorList>
            <consortium name="US DOE Joint Genome Institute"/>
            <person name="Copeland A."/>
            <person name="Lucas S."/>
            <person name="Lapidus A."/>
            <person name="Barry K."/>
            <person name="Glavina del Rio T."/>
            <person name="Dalin E."/>
            <person name="Tice H."/>
            <person name="Pitluck S."/>
            <person name="Sims D."/>
            <person name="Brettin T."/>
            <person name="Bruce D."/>
            <person name="Detter J.C."/>
            <person name="Han C."/>
            <person name="Tapia R."/>
            <person name="Schmutz J."/>
            <person name="Larimer F."/>
            <person name="Land M."/>
            <person name="Hauser L."/>
            <person name="Kyrpides N."/>
            <person name="Mikhailova N."/>
            <person name="Nelson K."/>
            <person name="Gogarten J.P."/>
            <person name="Noll K."/>
            <person name="Richardson P."/>
        </authorList>
    </citation>
    <scope>NUCLEOTIDE SEQUENCE [LARGE SCALE GENOMIC DNA]</scope>
    <source>
        <strain evidence="7">ATCC BAA-488 / DSM 13995 / JCM 10881 / RKU-1</strain>
    </source>
</reference>
<accession>A5IMW9</accession>
<dbReference type="PANTHER" id="PTHR43649">
    <property type="entry name" value="ARABINOSE-BINDING PROTEIN-RELATED"/>
    <property type="match status" value="1"/>
</dbReference>
<keyword evidence="5" id="KW-0449">Lipoprotein</keyword>
<organism evidence="6 7">
    <name type="scientific">Thermotoga petrophila (strain ATCC BAA-488 / DSM 13995 / JCM 10881 / RKU-1)</name>
    <dbReference type="NCBI Taxonomy" id="390874"/>
    <lineage>
        <taxon>Bacteria</taxon>
        <taxon>Thermotogati</taxon>
        <taxon>Thermotogota</taxon>
        <taxon>Thermotogae</taxon>
        <taxon>Thermotogales</taxon>
        <taxon>Thermotogaceae</taxon>
        <taxon>Thermotoga</taxon>
    </lineage>
</organism>
<sequence length="430" mass="48646">MKNLFKGVFKVRKWLFFMVLLIVAGLMFGKVNFASTQMTPAAEREFMLNKLVEFSKKTGIGVEFLNFEYPQLYSRLQAEIRAGKNTLNLIADLQGNLYIMASEGFLSDLKDLKFEGKTFIETLEKFAYVKGEKVFIPWLQATYVMAVNKKAFDYLPRGLSKEDVIRGTEKWTYDALLEWAKNIYEKTKQPLLGFPIGPKGLWHRFLHGYIYPSFTGAQALKFDSVRAVEMWNYLKELFKYVHPASSTWDGMADPLLREEVWIAWDHTARLKPAIVEKPNDFVVVPVPRGPMGRGYIIVLVGLAIPKGADFEEPAKVIDFLTSPEMQVEILKNVGFFPVVQEAVGAVPEGALRVLAEGVINQSATKDSVVSFIPSLGSKSGEFTETYRMAFTRIVFQGEDPAKVVKELGERIRQLFKESGAELPEPDASLF</sequence>
<dbReference type="InterPro" id="IPR050490">
    <property type="entry name" value="Bact_solute-bd_prot1"/>
</dbReference>
<dbReference type="HOGENOM" id="CLU_052600_0_0_0"/>
<reference evidence="6 7" key="2">
    <citation type="journal article" date="2009" name="Proc. Natl. Acad. Sci. U.S.A.">
        <title>On the chimeric nature, thermophilic origin, and phylogenetic placement of the Thermotogales.</title>
        <authorList>
            <person name="Zhaxybayeva O."/>
            <person name="Swithers K.S."/>
            <person name="Lapierre P."/>
            <person name="Fournier G.P."/>
            <person name="Bickhart D.M."/>
            <person name="DeBoy R.T."/>
            <person name="Nelson K.E."/>
            <person name="Nesbo C.L."/>
            <person name="Doolittle W.F."/>
            <person name="Gogarten J.P."/>
            <person name="Noll K.M."/>
        </authorList>
    </citation>
    <scope>NUCLEOTIDE SEQUENCE [LARGE SCALE GENOMIC DNA]</scope>
    <source>
        <strain evidence="7">ATCC BAA-488 / DSM 13995 / JCM 10881 / RKU-1</strain>
    </source>
</reference>
<keyword evidence="4" id="KW-0564">Palmitate</keyword>